<feature type="chain" id="PRO_5014733917" evidence="1">
    <location>
        <begin position="19"/>
        <end position="67"/>
    </location>
</feature>
<reference evidence="2" key="1">
    <citation type="submission" date="2018-01" db="EMBL/GenBank/DDBJ databases">
        <title>An insight into the sialome of Amazonian anophelines.</title>
        <authorList>
            <person name="Ribeiro J.M."/>
            <person name="Scarpassa V."/>
            <person name="Calvo E."/>
        </authorList>
    </citation>
    <scope>NUCLEOTIDE SEQUENCE</scope>
    <source>
        <tissue evidence="2">Salivary glands</tissue>
    </source>
</reference>
<feature type="signal peptide" evidence="1">
    <location>
        <begin position="1"/>
        <end position="18"/>
    </location>
</feature>
<proteinExistence type="predicted"/>
<keyword evidence="1" id="KW-0732">Signal</keyword>
<evidence type="ECO:0000256" key="1">
    <source>
        <dbReference type="SAM" id="SignalP"/>
    </source>
</evidence>
<protein>
    <submittedName>
        <fullName evidence="2">Putative secreted protein</fullName>
    </submittedName>
</protein>
<accession>A0A2M4CF62</accession>
<dbReference type="AlphaFoldDB" id="A0A2M4CF62"/>
<evidence type="ECO:0000313" key="2">
    <source>
        <dbReference type="EMBL" id="MBW63976.1"/>
    </source>
</evidence>
<organism evidence="2">
    <name type="scientific">Anopheles marajoara</name>
    <dbReference type="NCBI Taxonomy" id="58244"/>
    <lineage>
        <taxon>Eukaryota</taxon>
        <taxon>Metazoa</taxon>
        <taxon>Ecdysozoa</taxon>
        <taxon>Arthropoda</taxon>
        <taxon>Hexapoda</taxon>
        <taxon>Insecta</taxon>
        <taxon>Pterygota</taxon>
        <taxon>Neoptera</taxon>
        <taxon>Endopterygota</taxon>
        <taxon>Diptera</taxon>
        <taxon>Nematocera</taxon>
        <taxon>Culicoidea</taxon>
        <taxon>Culicidae</taxon>
        <taxon>Anophelinae</taxon>
        <taxon>Anopheles</taxon>
    </lineage>
</organism>
<dbReference type="EMBL" id="GGFJ01014835">
    <property type="protein sequence ID" value="MBW63976.1"/>
    <property type="molecule type" value="Transcribed_RNA"/>
</dbReference>
<name>A0A2M4CF62_9DIPT</name>
<sequence>MRDRWMLCLNVILCRSLSLPCICCYRNATPPRLRPLSDSLSCGIKKITKKTNGNGGLSGSPLWCASL</sequence>